<dbReference type="Proteomes" id="UP000807306">
    <property type="component" value="Unassembled WGS sequence"/>
</dbReference>
<comment type="caution">
    <text evidence="2">The sequence shown here is derived from an EMBL/GenBank/DDBJ whole genome shotgun (WGS) entry which is preliminary data.</text>
</comment>
<gene>
    <name evidence="2" type="ORF">CPB83DRAFT_888359</name>
</gene>
<feature type="region of interest" description="Disordered" evidence="1">
    <location>
        <begin position="1"/>
        <end position="56"/>
    </location>
</feature>
<dbReference type="AlphaFoldDB" id="A0A9P6EV97"/>
<keyword evidence="3" id="KW-1185">Reference proteome</keyword>
<reference evidence="2" key="1">
    <citation type="submission" date="2020-11" db="EMBL/GenBank/DDBJ databases">
        <authorList>
            <consortium name="DOE Joint Genome Institute"/>
            <person name="Ahrendt S."/>
            <person name="Riley R."/>
            <person name="Andreopoulos W."/>
            <person name="Labutti K."/>
            <person name="Pangilinan J."/>
            <person name="Ruiz-Duenas F.J."/>
            <person name="Barrasa J.M."/>
            <person name="Sanchez-Garcia M."/>
            <person name="Camarero S."/>
            <person name="Miyauchi S."/>
            <person name="Serrano A."/>
            <person name="Linde D."/>
            <person name="Babiker R."/>
            <person name="Drula E."/>
            <person name="Ayuso-Fernandez I."/>
            <person name="Pacheco R."/>
            <person name="Padilla G."/>
            <person name="Ferreira P."/>
            <person name="Barriuso J."/>
            <person name="Kellner H."/>
            <person name="Castanera R."/>
            <person name="Alfaro M."/>
            <person name="Ramirez L."/>
            <person name="Pisabarro A.G."/>
            <person name="Kuo A."/>
            <person name="Tritt A."/>
            <person name="Lipzen A."/>
            <person name="He G."/>
            <person name="Yan M."/>
            <person name="Ng V."/>
            <person name="Cullen D."/>
            <person name="Martin F."/>
            <person name="Rosso M.-N."/>
            <person name="Henrissat B."/>
            <person name="Hibbett D."/>
            <person name="Martinez A.T."/>
            <person name="Grigoriev I.V."/>
        </authorList>
    </citation>
    <scope>NUCLEOTIDE SEQUENCE</scope>
    <source>
        <strain evidence="2">CBS 506.95</strain>
    </source>
</reference>
<protein>
    <submittedName>
        <fullName evidence="2">Uncharacterized protein</fullName>
    </submittedName>
</protein>
<feature type="compositionally biased region" description="Polar residues" evidence="1">
    <location>
        <begin position="271"/>
        <end position="280"/>
    </location>
</feature>
<dbReference type="OrthoDB" id="2537650at2759"/>
<feature type="region of interest" description="Disordered" evidence="1">
    <location>
        <begin position="453"/>
        <end position="475"/>
    </location>
</feature>
<name>A0A9P6EV97_9AGAR</name>
<dbReference type="EMBL" id="MU157824">
    <property type="protein sequence ID" value="KAF9535675.1"/>
    <property type="molecule type" value="Genomic_DNA"/>
</dbReference>
<feature type="compositionally biased region" description="Acidic residues" evidence="1">
    <location>
        <begin position="284"/>
        <end position="298"/>
    </location>
</feature>
<evidence type="ECO:0000313" key="3">
    <source>
        <dbReference type="Proteomes" id="UP000807306"/>
    </source>
</evidence>
<sequence>MPNTFLGQKSGDDFDAMSSRTTPRPSFSSPTDTTYVPRASTDGLSKPGKRAFPTAYSTPHDAVLSELQGTTPKIGIHDSNQHPTSLLPSPEIESGVQSRGGGGNMGRATPSPIPPFLLPPLPPSILSSSRPLLSDVLLDPFDGSNLGVLLPHGQGTDSQTPSQINLISGANSTHEVFGSTSNPVGSEAIWSHLSRVVDFQSEISKMHLDMETIGSGRGNVSGGIAGGLGSGTGKRQTWQSHKTAADMAGSATLNPDDPPVPPPLGKRRPRTLSTVSTISSGGEPEGDETGVNVQDEEEEKSRIRGEEFAKLASQFEGRKEAINDIMAKLDDLSKTLSEFHALPVPNIEFPASRNNSGGGLSPPVSPPQLSRDGEPKATRSSLSSISALNKGHDPFQQHPISTFSAAAGASSFLAVPPAPLLRAHSDTAAGLPTLSSLLPKKNIPTLLVNSMDPDKQTHVVDSPVSTLGSLKLSDD</sequence>
<feature type="compositionally biased region" description="Low complexity" evidence="1">
    <location>
        <begin position="18"/>
        <end position="34"/>
    </location>
</feature>
<feature type="region of interest" description="Disordered" evidence="1">
    <location>
        <begin position="248"/>
        <end position="300"/>
    </location>
</feature>
<proteinExistence type="predicted"/>
<evidence type="ECO:0000313" key="2">
    <source>
        <dbReference type="EMBL" id="KAF9535675.1"/>
    </source>
</evidence>
<organism evidence="2 3">
    <name type="scientific">Crepidotus variabilis</name>
    <dbReference type="NCBI Taxonomy" id="179855"/>
    <lineage>
        <taxon>Eukaryota</taxon>
        <taxon>Fungi</taxon>
        <taxon>Dikarya</taxon>
        <taxon>Basidiomycota</taxon>
        <taxon>Agaricomycotina</taxon>
        <taxon>Agaricomycetes</taxon>
        <taxon>Agaricomycetidae</taxon>
        <taxon>Agaricales</taxon>
        <taxon>Agaricineae</taxon>
        <taxon>Crepidotaceae</taxon>
        <taxon>Crepidotus</taxon>
    </lineage>
</organism>
<feature type="compositionally biased region" description="Polar residues" evidence="1">
    <location>
        <begin position="378"/>
        <end position="387"/>
    </location>
</feature>
<feature type="region of interest" description="Disordered" evidence="1">
    <location>
        <begin position="76"/>
        <end position="111"/>
    </location>
</feature>
<accession>A0A9P6EV97</accession>
<evidence type="ECO:0000256" key="1">
    <source>
        <dbReference type="SAM" id="MobiDB-lite"/>
    </source>
</evidence>
<feature type="region of interest" description="Disordered" evidence="1">
    <location>
        <begin position="350"/>
        <end position="396"/>
    </location>
</feature>